<accession>A0A3B1BYN9</accession>
<proteinExistence type="predicted"/>
<evidence type="ECO:0000256" key="1">
    <source>
        <dbReference type="SAM" id="MobiDB-lite"/>
    </source>
</evidence>
<dbReference type="PANTHER" id="PTHR36456">
    <property type="entry name" value="UPF0232 PROTEIN SCO3875"/>
    <property type="match status" value="1"/>
</dbReference>
<protein>
    <recommendedName>
        <fullName evidence="3">Zn-ribbon-containing, possibly RNA-binding protein and truncated derivatives</fullName>
    </recommendedName>
</protein>
<dbReference type="Pfam" id="PF05258">
    <property type="entry name" value="DciA"/>
    <property type="match status" value="1"/>
</dbReference>
<organism evidence="2">
    <name type="scientific">hydrothermal vent metagenome</name>
    <dbReference type="NCBI Taxonomy" id="652676"/>
    <lineage>
        <taxon>unclassified sequences</taxon>
        <taxon>metagenomes</taxon>
        <taxon>ecological metagenomes</taxon>
    </lineage>
</organism>
<evidence type="ECO:0000313" key="2">
    <source>
        <dbReference type="EMBL" id="VAX16944.1"/>
    </source>
</evidence>
<feature type="region of interest" description="Disordered" evidence="1">
    <location>
        <begin position="106"/>
        <end position="126"/>
    </location>
</feature>
<name>A0A3B1BYN9_9ZZZZ</name>
<dbReference type="AlphaFoldDB" id="A0A3B1BYN9"/>
<dbReference type="EMBL" id="UOGB01000073">
    <property type="protein sequence ID" value="VAX16944.1"/>
    <property type="molecule type" value="Genomic_DNA"/>
</dbReference>
<reference evidence="2" key="1">
    <citation type="submission" date="2018-06" db="EMBL/GenBank/DDBJ databases">
        <authorList>
            <person name="Zhirakovskaya E."/>
        </authorList>
    </citation>
    <scope>NUCLEOTIDE SEQUENCE</scope>
</reference>
<dbReference type="PANTHER" id="PTHR36456:SF1">
    <property type="entry name" value="UPF0232 PROTEIN SCO3875"/>
    <property type="match status" value="1"/>
</dbReference>
<gene>
    <name evidence="2" type="ORF">MNBD_NITROSPINAE03-1904</name>
</gene>
<evidence type="ECO:0008006" key="3">
    <source>
        <dbReference type="Google" id="ProtNLM"/>
    </source>
</evidence>
<dbReference type="InterPro" id="IPR007922">
    <property type="entry name" value="DciA-like"/>
</dbReference>
<sequence>MKRRTSFPVDIKSALADALKSVNQTNVLIFARIQSKWINIVGPQLAAVSKPAGFKRKVVTVWVSEPVWMDTMLYMERQIVTKLNALFASPVVSKVKIIHKSGFDTGGSTGGTAEDKEDDKGSPLSDSEIKEIDSAVADLPDSQLRSAFKRVMLKDVKLRVKRSRR</sequence>